<protein>
    <submittedName>
        <fullName evidence="2">Uncharacterized protein</fullName>
    </submittedName>
</protein>
<feature type="compositionally biased region" description="Basic and acidic residues" evidence="1">
    <location>
        <begin position="732"/>
        <end position="741"/>
    </location>
</feature>
<feature type="compositionally biased region" description="Low complexity" evidence="1">
    <location>
        <begin position="759"/>
        <end position="779"/>
    </location>
</feature>
<feature type="compositionally biased region" description="Polar residues" evidence="1">
    <location>
        <begin position="208"/>
        <end position="221"/>
    </location>
</feature>
<name>A0A6A5SK77_9PLEO</name>
<evidence type="ECO:0000256" key="1">
    <source>
        <dbReference type="SAM" id="MobiDB-lite"/>
    </source>
</evidence>
<feature type="region of interest" description="Disordered" evidence="1">
    <location>
        <begin position="161"/>
        <end position="264"/>
    </location>
</feature>
<reference evidence="2" key="1">
    <citation type="journal article" date="2020" name="Stud. Mycol.">
        <title>101 Dothideomycetes genomes: a test case for predicting lifestyles and emergence of pathogens.</title>
        <authorList>
            <person name="Haridas S."/>
            <person name="Albert R."/>
            <person name="Binder M."/>
            <person name="Bloem J."/>
            <person name="Labutti K."/>
            <person name="Salamov A."/>
            <person name="Andreopoulos B."/>
            <person name="Baker S."/>
            <person name="Barry K."/>
            <person name="Bills G."/>
            <person name="Bluhm B."/>
            <person name="Cannon C."/>
            <person name="Castanera R."/>
            <person name="Culley D."/>
            <person name="Daum C."/>
            <person name="Ezra D."/>
            <person name="Gonzalez J."/>
            <person name="Henrissat B."/>
            <person name="Kuo A."/>
            <person name="Liang C."/>
            <person name="Lipzen A."/>
            <person name="Lutzoni F."/>
            <person name="Magnuson J."/>
            <person name="Mondo S."/>
            <person name="Nolan M."/>
            <person name="Ohm R."/>
            <person name="Pangilinan J."/>
            <person name="Park H.-J."/>
            <person name="Ramirez L."/>
            <person name="Alfaro M."/>
            <person name="Sun H."/>
            <person name="Tritt A."/>
            <person name="Yoshinaga Y."/>
            <person name="Zwiers L.-H."/>
            <person name="Turgeon B."/>
            <person name="Goodwin S."/>
            <person name="Spatafora J."/>
            <person name="Crous P."/>
            <person name="Grigoriev I."/>
        </authorList>
    </citation>
    <scope>NUCLEOTIDE SEQUENCE</scope>
    <source>
        <strain evidence="2">CBS 161.51</strain>
    </source>
</reference>
<accession>A0A6A5SK77</accession>
<feature type="compositionally biased region" description="Basic and acidic residues" evidence="1">
    <location>
        <begin position="370"/>
        <end position="383"/>
    </location>
</feature>
<feature type="region of interest" description="Disordered" evidence="1">
    <location>
        <begin position="1"/>
        <end position="25"/>
    </location>
</feature>
<feature type="compositionally biased region" description="Polar residues" evidence="1">
    <location>
        <begin position="15"/>
        <end position="25"/>
    </location>
</feature>
<feature type="region of interest" description="Disordered" evidence="1">
    <location>
        <begin position="674"/>
        <end position="807"/>
    </location>
</feature>
<sequence length="807" mass="86769">MSPLKKGRPTPATPEVQNPRPQRPQTFLRRISSGIASVLSMLPLQRGTPQRNSTQRPRTAPNPDRIVVRRTDLDASRLSERQRVLMPRVAIPVLSDPEDPCPYDPNRYHSFPSIERQRCDFCGLRPPGPSSIPCNDCRSRSPLTHIGVRRHISGLEIRRILSIRSPRTGPQHSPESSDEGPRIVPPEIAARRIGNPPRRASLPVPRLSASNVPNIPPNSQVPLPPSEDPATIGTRDVRPRTSGAESNDVRPTSPKLHHLHGLPNTKTYPYVHKREVNRHLAAIQAGTPSTLTQAFGSINLTTSTLFTDYSETVCYDRSLSPNAATRSSHHHSLAHSRRNMVVYRTEGNGDVLVNRSRRERCSRFSEELGVSDIDRRRSPEQHPRPPNPVSQTLENESADEDIPPRVGGRILEIRGGGAQNETPGLRGGGGGGGGREQRRGDDHGCVFMLKQLLLTCHRSHRGHDDSEDDDNDDGLPPARSPSAVQVARAIRRAHGIARLPANISRGKYGTPLRTGNVSPNNNNTKAARSRKMLPLRTGRSIARNRANVHCLSSHLPSRALPSFLHHQRADSPINLPNPPTTDTQLPVKPSFPSLRGGTGSPSGLRDTERLPPTLFWLAGGRGKQSVTAGSWKSRRPKKRTGGLLGLAMYGMNSGTEYGSVTNMKAIAPVVSSAPAAEEGGGVGSGGSVKSSKSSAKSHKSHSPKSSSSSSSRSSSRSRAGSRPGEPIGPAAHEGEAHRDNPLEPIPEDAPPAGGRVAAEDVLAAGDAAPPAEEAAANEALAEEHVEGAAPAQEGHAENAVPQGEQAV</sequence>
<dbReference type="EMBL" id="ML976069">
    <property type="protein sequence ID" value="KAF1940070.1"/>
    <property type="molecule type" value="Genomic_DNA"/>
</dbReference>
<keyword evidence="3" id="KW-1185">Reference proteome</keyword>
<organism evidence="2 3">
    <name type="scientific">Clathrospora elynae</name>
    <dbReference type="NCBI Taxonomy" id="706981"/>
    <lineage>
        <taxon>Eukaryota</taxon>
        <taxon>Fungi</taxon>
        <taxon>Dikarya</taxon>
        <taxon>Ascomycota</taxon>
        <taxon>Pezizomycotina</taxon>
        <taxon>Dothideomycetes</taxon>
        <taxon>Pleosporomycetidae</taxon>
        <taxon>Pleosporales</taxon>
        <taxon>Diademaceae</taxon>
        <taxon>Clathrospora</taxon>
    </lineage>
</organism>
<feature type="region of interest" description="Disordered" evidence="1">
    <location>
        <begin position="41"/>
        <end position="62"/>
    </location>
</feature>
<feature type="compositionally biased region" description="Polar residues" evidence="1">
    <location>
        <begin position="47"/>
        <end position="57"/>
    </location>
</feature>
<evidence type="ECO:0000313" key="3">
    <source>
        <dbReference type="Proteomes" id="UP000800038"/>
    </source>
</evidence>
<dbReference type="AlphaFoldDB" id="A0A6A5SK77"/>
<dbReference type="Proteomes" id="UP000800038">
    <property type="component" value="Unassembled WGS sequence"/>
</dbReference>
<feature type="region of interest" description="Disordered" evidence="1">
    <location>
        <begin position="460"/>
        <end position="484"/>
    </location>
</feature>
<evidence type="ECO:0000313" key="2">
    <source>
        <dbReference type="EMBL" id="KAF1940070.1"/>
    </source>
</evidence>
<feature type="region of interest" description="Disordered" evidence="1">
    <location>
        <begin position="370"/>
        <end position="441"/>
    </location>
</feature>
<gene>
    <name evidence="2" type="ORF">EJ02DRAFT_467639</name>
</gene>
<feature type="compositionally biased region" description="Gly residues" evidence="1">
    <location>
        <begin position="425"/>
        <end position="434"/>
    </location>
</feature>
<feature type="region of interest" description="Disordered" evidence="1">
    <location>
        <begin position="568"/>
        <end position="609"/>
    </location>
</feature>
<feature type="compositionally biased region" description="Low complexity" evidence="1">
    <location>
        <begin position="703"/>
        <end position="722"/>
    </location>
</feature>
<proteinExistence type="predicted"/>
<dbReference type="OrthoDB" id="3801583at2759"/>